<dbReference type="PANTHER" id="PTHR30537:SF26">
    <property type="entry name" value="GLYCINE CLEAVAGE SYSTEM TRANSCRIPTIONAL ACTIVATOR"/>
    <property type="match status" value="1"/>
</dbReference>
<dbReference type="Proteomes" id="UP000629025">
    <property type="component" value="Unassembled WGS sequence"/>
</dbReference>
<name>A0ABQ1K2X8_9GAMM</name>
<reference evidence="7" key="1">
    <citation type="journal article" date="2019" name="Int. J. Syst. Evol. Microbiol.">
        <title>The Global Catalogue of Microorganisms (GCM) 10K type strain sequencing project: providing services to taxonomists for standard genome sequencing and annotation.</title>
        <authorList>
            <consortium name="The Broad Institute Genomics Platform"/>
            <consortium name="The Broad Institute Genome Sequencing Center for Infectious Disease"/>
            <person name="Wu L."/>
            <person name="Ma J."/>
        </authorList>
    </citation>
    <scope>NUCLEOTIDE SEQUENCE [LARGE SCALE GENOMIC DNA]</scope>
    <source>
        <strain evidence="7">CGMCC 1.15341</strain>
    </source>
</reference>
<protein>
    <submittedName>
        <fullName evidence="6">LysR family transcriptional regulator</fullName>
    </submittedName>
</protein>
<dbReference type="Pfam" id="PF03466">
    <property type="entry name" value="LysR_substrate"/>
    <property type="match status" value="1"/>
</dbReference>
<evidence type="ECO:0000256" key="4">
    <source>
        <dbReference type="ARBA" id="ARBA00023163"/>
    </source>
</evidence>
<dbReference type="Gene3D" id="3.40.190.10">
    <property type="entry name" value="Periplasmic binding protein-like II"/>
    <property type="match status" value="2"/>
</dbReference>
<comment type="caution">
    <text evidence="6">The sequence shown here is derived from an EMBL/GenBank/DDBJ whole genome shotgun (WGS) entry which is preliminary data.</text>
</comment>
<organism evidence="6 7">
    <name type="scientific">Marinobacterium zhoushanense</name>
    <dbReference type="NCBI Taxonomy" id="1679163"/>
    <lineage>
        <taxon>Bacteria</taxon>
        <taxon>Pseudomonadati</taxon>
        <taxon>Pseudomonadota</taxon>
        <taxon>Gammaproteobacteria</taxon>
        <taxon>Oceanospirillales</taxon>
        <taxon>Oceanospirillaceae</taxon>
        <taxon>Marinobacterium</taxon>
    </lineage>
</organism>
<dbReference type="EMBL" id="BMIJ01000001">
    <property type="protein sequence ID" value="GGB82851.1"/>
    <property type="molecule type" value="Genomic_DNA"/>
</dbReference>
<dbReference type="InterPro" id="IPR036390">
    <property type="entry name" value="WH_DNA-bd_sf"/>
</dbReference>
<dbReference type="InterPro" id="IPR000847">
    <property type="entry name" value="LysR_HTH_N"/>
</dbReference>
<gene>
    <name evidence="6" type="ORF">GCM10011352_05840</name>
</gene>
<evidence type="ECO:0000256" key="2">
    <source>
        <dbReference type="ARBA" id="ARBA00023015"/>
    </source>
</evidence>
<dbReference type="CDD" id="cd08432">
    <property type="entry name" value="PBP2_GcdR_TrpI_HvrB_AmpR_like"/>
    <property type="match status" value="1"/>
</dbReference>
<dbReference type="InterPro" id="IPR058163">
    <property type="entry name" value="LysR-type_TF_proteobact-type"/>
</dbReference>
<dbReference type="InterPro" id="IPR005119">
    <property type="entry name" value="LysR_subst-bd"/>
</dbReference>
<dbReference type="PRINTS" id="PR00039">
    <property type="entry name" value="HTHLYSR"/>
</dbReference>
<accession>A0ABQ1K2X8</accession>
<evidence type="ECO:0000313" key="7">
    <source>
        <dbReference type="Proteomes" id="UP000629025"/>
    </source>
</evidence>
<dbReference type="PROSITE" id="PS50931">
    <property type="entry name" value="HTH_LYSR"/>
    <property type="match status" value="1"/>
</dbReference>
<proteinExistence type="inferred from homology"/>
<feature type="domain" description="HTH lysR-type" evidence="5">
    <location>
        <begin position="5"/>
        <end position="62"/>
    </location>
</feature>
<dbReference type="SUPFAM" id="SSF46785">
    <property type="entry name" value="Winged helix' DNA-binding domain"/>
    <property type="match status" value="1"/>
</dbReference>
<keyword evidence="7" id="KW-1185">Reference proteome</keyword>
<sequence length="306" mass="34405">MKRLPNLKALQAFRYAGELQSFKAAADRLHVTQAAISQQIRTLEEQLGIKLFKRLTREVVLSSEGSQLLPFVSKAFATLEQGIAVLNDDPAPNRLNIATLPSFASRWLVPRLGRFREQAPDLVVSLSPSLELSSFEASDLDVAIRFGRGHYPGLTAIKLFDDYLIPLCHPSLVVQGKPVKRQLARLPLLSDDSPDMQSIWETFQQRSEIQFDNSSARLQVNDATLLIEAALAGQGLTLMRFSLAYELLARGLLICPLPVCLKSPFDYYLVAPERYFKRPKVSQLAQWLDMEFAETRGAWTKFKAEL</sequence>
<keyword evidence="2" id="KW-0805">Transcription regulation</keyword>
<keyword evidence="3" id="KW-0238">DNA-binding</keyword>
<keyword evidence="4" id="KW-0804">Transcription</keyword>
<evidence type="ECO:0000256" key="1">
    <source>
        <dbReference type="ARBA" id="ARBA00009437"/>
    </source>
</evidence>
<dbReference type="Gene3D" id="1.10.10.10">
    <property type="entry name" value="Winged helix-like DNA-binding domain superfamily/Winged helix DNA-binding domain"/>
    <property type="match status" value="1"/>
</dbReference>
<comment type="similarity">
    <text evidence="1">Belongs to the LysR transcriptional regulatory family.</text>
</comment>
<dbReference type="SUPFAM" id="SSF53850">
    <property type="entry name" value="Periplasmic binding protein-like II"/>
    <property type="match status" value="1"/>
</dbReference>
<evidence type="ECO:0000256" key="3">
    <source>
        <dbReference type="ARBA" id="ARBA00023125"/>
    </source>
</evidence>
<dbReference type="Pfam" id="PF00126">
    <property type="entry name" value="HTH_1"/>
    <property type="match status" value="1"/>
</dbReference>
<evidence type="ECO:0000259" key="5">
    <source>
        <dbReference type="PROSITE" id="PS50931"/>
    </source>
</evidence>
<dbReference type="PANTHER" id="PTHR30537">
    <property type="entry name" value="HTH-TYPE TRANSCRIPTIONAL REGULATOR"/>
    <property type="match status" value="1"/>
</dbReference>
<dbReference type="InterPro" id="IPR036388">
    <property type="entry name" value="WH-like_DNA-bd_sf"/>
</dbReference>
<evidence type="ECO:0000313" key="6">
    <source>
        <dbReference type="EMBL" id="GGB82851.1"/>
    </source>
</evidence>